<reference evidence="2" key="1">
    <citation type="submission" date="2015-07" db="EMBL/GenBank/DDBJ databases">
        <authorList>
            <person name="Rodrigo-Torres Lidia"/>
            <person name="Arahal R.David."/>
        </authorList>
    </citation>
    <scope>NUCLEOTIDE SEQUENCE [LARGE SCALE GENOMIC DNA]</scope>
    <source>
        <strain evidence="2">CECT 4801</strain>
    </source>
</reference>
<organism evidence="1 2">
    <name type="scientific">Roseibium aggregatum</name>
    <dbReference type="NCBI Taxonomy" id="187304"/>
    <lineage>
        <taxon>Bacteria</taxon>
        <taxon>Pseudomonadati</taxon>
        <taxon>Pseudomonadota</taxon>
        <taxon>Alphaproteobacteria</taxon>
        <taxon>Hyphomicrobiales</taxon>
        <taxon>Stappiaceae</taxon>
        <taxon>Roseibium</taxon>
    </lineage>
</organism>
<sequence>MDPVVKPRDDGVETEIRIKENGNLRRFLDSCPGFGHIPANSI</sequence>
<gene>
    <name evidence="1" type="ORF">LAL4801_04891</name>
</gene>
<name>A0A0M6Y8N1_9HYPH</name>
<evidence type="ECO:0000313" key="2">
    <source>
        <dbReference type="Proteomes" id="UP000048926"/>
    </source>
</evidence>
<dbReference type="EMBL" id="CXST01000003">
    <property type="protein sequence ID" value="CTQ46432.1"/>
    <property type="molecule type" value="Genomic_DNA"/>
</dbReference>
<accession>A0A0M6Y8N1</accession>
<keyword evidence="2" id="KW-1185">Reference proteome</keyword>
<protein>
    <submittedName>
        <fullName evidence="1">Uncharacterized protein</fullName>
    </submittedName>
</protein>
<proteinExistence type="predicted"/>
<evidence type="ECO:0000313" key="1">
    <source>
        <dbReference type="EMBL" id="CTQ46432.1"/>
    </source>
</evidence>
<dbReference type="Proteomes" id="UP000048926">
    <property type="component" value="Unassembled WGS sequence"/>
</dbReference>
<dbReference type="AlphaFoldDB" id="A0A0M6Y8N1"/>